<accession>A0A3P7IYN5</accession>
<dbReference type="GO" id="GO:0035657">
    <property type="term" value="C:eRF1 methyltransferase complex"/>
    <property type="evidence" value="ECO:0007669"/>
    <property type="project" value="TreeGrafter"/>
</dbReference>
<dbReference type="PANTHER" id="PTHR45875">
    <property type="entry name" value="METHYLTRANSFERASE N6AMT1"/>
    <property type="match status" value="1"/>
</dbReference>
<dbReference type="GO" id="GO:0032259">
    <property type="term" value="P:methylation"/>
    <property type="evidence" value="ECO:0007669"/>
    <property type="project" value="UniProtKB-KW"/>
</dbReference>
<sequence>MSLPTPIYKLNAAQQHSVYEPAEDTFLLLDAIEKDIQKLRDLSPNIVLEIGCGSGVVSTFVNQALGGGVTSLATDYNPDALDCTVETGRLNGVKIEAVRTDLDNGLDHLEVRLLGNRSSLSILVLTFSENFSYNAKERC</sequence>
<evidence type="ECO:0000313" key="6">
    <source>
        <dbReference type="Proteomes" id="UP000270094"/>
    </source>
</evidence>
<dbReference type="Proteomes" id="UP000270094">
    <property type="component" value="Unassembled WGS sequence"/>
</dbReference>
<dbReference type="GO" id="GO:0008757">
    <property type="term" value="F:S-adenosylmethionine-dependent methyltransferase activity"/>
    <property type="evidence" value="ECO:0007669"/>
    <property type="project" value="TreeGrafter"/>
</dbReference>
<dbReference type="EMBL" id="UYYB01095588">
    <property type="protein sequence ID" value="VDM75616.1"/>
    <property type="molecule type" value="Genomic_DNA"/>
</dbReference>
<dbReference type="CDD" id="cd02440">
    <property type="entry name" value="AdoMet_MTases"/>
    <property type="match status" value="1"/>
</dbReference>
<dbReference type="AlphaFoldDB" id="A0A3P7IYN5"/>
<dbReference type="Gene3D" id="3.40.50.150">
    <property type="entry name" value="Vaccinia Virus protein VP39"/>
    <property type="match status" value="1"/>
</dbReference>
<proteinExistence type="predicted"/>
<dbReference type="Pfam" id="PF05175">
    <property type="entry name" value="MTS"/>
    <property type="match status" value="1"/>
</dbReference>
<dbReference type="SUPFAM" id="SSF53335">
    <property type="entry name" value="S-adenosyl-L-methionine-dependent methyltransferases"/>
    <property type="match status" value="1"/>
</dbReference>
<reference evidence="5 6" key="1">
    <citation type="submission" date="2018-11" db="EMBL/GenBank/DDBJ databases">
        <authorList>
            <consortium name="Pathogen Informatics"/>
        </authorList>
    </citation>
    <scope>NUCLEOTIDE SEQUENCE [LARGE SCALE GENOMIC DNA]</scope>
</reference>
<dbReference type="OrthoDB" id="406152at2759"/>
<keyword evidence="3" id="KW-0949">S-adenosyl-L-methionine</keyword>
<dbReference type="InterPro" id="IPR052190">
    <property type="entry name" value="Euk-Arch_PrmC-MTase"/>
</dbReference>
<evidence type="ECO:0000259" key="4">
    <source>
        <dbReference type="Pfam" id="PF05175"/>
    </source>
</evidence>
<keyword evidence="2" id="KW-0808">Transferase</keyword>
<evidence type="ECO:0000256" key="2">
    <source>
        <dbReference type="ARBA" id="ARBA00022679"/>
    </source>
</evidence>
<evidence type="ECO:0000256" key="1">
    <source>
        <dbReference type="ARBA" id="ARBA00022603"/>
    </source>
</evidence>
<keyword evidence="1" id="KW-0489">Methyltransferase</keyword>
<dbReference type="PANTHER" id="PTHR45875:SF1">
    <property type="entry name" value="METHYLTRANSFERASE N6AMT1"/>
    <property type="match status" value="1"/>
</dbReference>
<feature type="domain" description="Methyltransferase small" evidence="4">
    <location>
        <begin position="29"/>
        <end position="107"/>
    </location>
</feature>
<dbReference type="InterPro" id="IPR029063">
    <property type="entry name" value="SAM-dependent_MTases_sf"/>
</dbReference>
<protein>
    <recommendedName>
        <fullName evidence="4">Methyltransferase small domain-containing protein</fullName>
    </recommendedName>
</protein>
<dbReference type="GO" id="GO:0008276">
    <property type="term" value="F:protein methyltransferase activity"/>
    <property type="evidence" value="ECO:0007669"/>
    <property type="project" value="TreeGrafter"/>
</dbReference>
<name>A0A3P7IYN5_STRVU</name>
<gene>
    <name evidence="5" type="ORF">SVUK_LOCUS10614</name>
</gene>
<organism evidence="5 6">
    <name type="scientific">Strongylus vulgaris</name>
    <name type="common">Blood worm</name>
    <dbReference type="NCBI Taxonomy" id="40348"/>
    <lineage>
        <taxon>Eukaryota</taxon>
        <taxon>Metazoa</taxon>
        <taxon>Ecdysozoa</taxon>
        <taxon>Nematoda</taxon>
        <taxon>Chromadorea</taxon>
        <taxon>Rhabditida</taxon>
        <taxon>Rhabditina</taxon>
        <taxon>Rhabditomorpha</taxon>
        <taxon>Strongyloidea</taxon>
        <taxon>Strongylidae</taxon>
        <taxon>Strongylus</taxon>
    </lineage>
</organism>
<evidence type="ECO:0000313" key="5">
    <source>
        <dbReference type="EMBL" id="VDM75616.1"/>
    </source>
</evidence>
<keyword evidence="6" id="KW-1185">Reference proteome</keyword>
<dbReference type="InterPro" id="IPR007848">
    <property type="entry name" value="Small_mtfrase_dom"/>
</dbReference>
<evidence type="ECO:0000256" key="3">
    <source>
        <dbReference type="ARBA" id="ARBA00022691"/>
    </source>
</evidence>